<evidence type="ECO:0000313" key="3">
    <source>
        <dbReference type="Proteomes" id="UP000727857"/>
    </source>
</evidence>
<reference evidence="2" key="2">
    <citation type="journal article" date="2021" name="PeerJ">
        <title>Extensive microbial diversity within the chicken gut microbiome revealed by metagenomics and culture.</title>
        <authorList>
            <person name="Gilroy R."/>
            <person name="Ravi A."/>
            <person name="Getino M."/>
            <person name="Pursley I."/>
            <person name="Horton D.L."/>
            <person name="Alikhan N.F."/>
            <person name="Baker D."/>
            <person name="Gharbi K."/>
            <person name="Hall N."/>
            <person name="Watson M."/>
            <person name="Adriaenssens E.M."/>
            <person name="Foster-Nyarko E."/>
            <person name="Jarju S."/>
            <person name="Secka A."/>
            <person name="Antonio M."/>
            <person name="Oren A."/>
            <person name="Chaudhuri R.R."/>
            <person name="La Ragione R."/>
            <person name="Hildebrand F."/>
            <person name="Pallen M.J."/>
        </authorList>
    </citation>
    <scope>NUCLEOTIDE SEQUENCE</scope>
    <source>
        <strain evidence="2">517</strain>
    </source>
</reference>
<accession>A0A940IDD8</accession>
<comment type="caution">
    <text evidence="2">The sequence shown here is derived from an EMBL/GenBank/DDBJ whole genome shotgun (WGS) entry which is preliminary data.</text>
</comment>
<sequence length="300" mass="33146">MKKYDVLTIGHISLDYNIDYLDNQIIEVGGAVIYSSAAAYALGHKVAALTKIARSDEDRLGAFTIPREDVYVKYSEVSTSIRNKYHTADKERRTCTCIGQAEAFRESDIPDGISAEIYHFAGLIYGDFDGELIKKLSSRGKVAVDVQALLRHADKSSGAMYFEDWADKKEILPYIDFLKTDAAEAEILTGLTDRYKAAETLYGWGAKEVCITHNTEVIAFDGRKHYAVPIRARNLSGRSGRGDTTFAAYITERLGHDVPEALLTATATVSLKMEKPGALKAARADIENYIAEFYGDVCGK</sequence>
<gene>
    <name evidence="2" type="ORF">IAB16_04875</name>
</gene>
<protein>
    <submittedName>
        <fullName evidence="2">Ribokinase</fullName>
    </submittedName>
</protein>
<dbReference type="InterPro" id="IPR011611">
    <property type="entry name" value="PfkB_dom"/>
</dbReference>
<dbReference type="AlphaFoldDB" id="A0A940IDD8"/>
<dbReference type="Gene3D" id="3.40.1190.20">
    <property type="match status" value="1"/>
</dbReference>
<feature type="domain" description="Carbohydrate kinase PfkB" evidence="1">
    <location>
        <begin position="27"/>
        <end position="279"/>
    </location>
</feature>
<proteinExistence type="predicted"/>
<reference evidence="2" key="1">
    <citation type="submission" date="2020-10" db="EMBL/GenBank/DDBJ databases">
        <authorList>
            <person name="Gilroy R."/>
        </authorList>
    </citation>
    <scope>NUCLEOTIDE SEQUENCE</scope>
    <source>
        <strain evidence="2">517</strain>
    </source>
</reference>
<organism evidence="2 3">
    <name type="scientific">Candidatus Stercoripulliclostridium pullicola</name>
    <dbReference type="NCBI Taxonomy" id="2840953"/>
    <lineage>
        <taxon>Bacteria</taxon>
        <taxon>Bacillati</taxon>
        <taxon>Bacillota</taxon>
        <taxon>Clostridia</taxon>
        <taxon>Eubacteriales</taxon>
        <taxon>Candidatus Stercoripulliclostridium</taxon>
    </lineage>
</organism>
<dbReference type="EMBL" id="JADINF010000123">
    <property type="protein sequence ID" value="MBO8424330.1"/>
    <property type="molecule type" value="Genomic_DNA"/>
</dbReference>
<name>A0A940IDD8_9FIRM</name>
<dbReference type="InterPro" id="IPR029056">
    <property type="entry name" value="Ribokinase-like"/>
</dbReference>
<dbReference type="SUPFAM" id="SSF53613">
    <property type="entry name" value="Ribokinase-like"/>
    <property type="match status" value="1"/>
</dbReference>
<evidence type="ECO:0000259" key="1">
    <source>
        <dbReference type="Pfam" id="PF00294"/>
    </source>
</evidence>
<dbReference type="Proteomes" id="UP000727857">
    <property type="component" value="Unassembled WGS sequence"/>
</dbReference>
<dbReference type="Pfam" id="PF00294">
    <property type="entry name" value="PfkB"/>
    <property type="match status" value="1"/>
</dbReference>
<evidence type="ECO:0000313" key="2">
    <source>
        <dbReference type="EMBL" id="MBO8424330.1"/>
    </source>
</evidence>